<evidence type="ECO:0000259" key="4">
    <source>
        <dbReference type="PROSITE" id="PS01358"/>
    </source>
</evidence>
<dbReference type="InterPro" id="IPR018551">
    <property type="entry name" value="DUF2007"/>
</dbReference>
<keyword evidence="3" id="KW-0862">Zinc</keyword>
<feature type="domain" description="RanBP2-type" evidence="4">
    <location>
        <begin position="77"/>
        <end position="96"/>
    </location>
</feature>
<dbReference type="SUPFAM" id="SSF90209">
    <property type="entry name" value="Ran binding protein zinc finger-like"/>
    <property type="match status" value="1"/>
</dbReference>
<dbReference type="EMBL" id="JALAAR010000002">
    <property type="protein sequence ID" value="MEH8016200.1"/>
    <property type="molecule type" value="Genomic_DNA"/>
</dbReference>
<keyword evidence="6" id="KW-1185">Reference proteome</keyword>
<organism evidence="5 6">
    <name type="scientific">Rheinheimera muenzenbergensis</name>
    <dbReference type="NCBI Taxonomy" id="1193628"/>
    <lineage>
        <taxon>Bacteria</taxon>
        <taxon>Pseudomonadati</taxon>
        <taxon>Pseudomonadota</taxon>
        <taxon>Gammaproteobacteria</taxon>
        <taxon>Chromatiales</taxon>
        <taxon>Chromatiaceae</taxon>
        <taxon>Rheinheimera</taxon>
    </lineage>
</organism>
<proteinExistence type="predicted"/>
<accession>A0ABU8C2R3</accession>
<dbReference type="InterPro" id="IPR036443">
    <property type="entry name" value="Znf_RanBP2_sf"/>
</dbReference>
<dbReference type="RefSeq" id="WP_335734615.1">
    <property type="nucleotide sequence ID" value="NZ_JALAAR010000002.1"/>
</dbReference>
<comment type="caution">
    <text evidence="5">The sequence shown here is derived from an EMBL/GenBank/DDBJ whole genome shotgun (WGS) entry which is preliminary data.</text>
</comment>
<evidence type="ECO:0000313" key="6">
    <source>
        <dbReference type="Proteomes" id="UP001375382"/>
    </source>
</evidence>
<reference evidence="5 6" key="1">
    <citation type="journal article" date="2023" name="Ecotoxicol. Environ. Saf.">
        <title>Mercury remediation potential of mercury-resistant strain Rheinheimera metallidurans sp. nov. isolated from a municipal waste dumping site.</title>
        <authorList>
            <person name="Yadav V."/>
            <person name="Manjhi A."/>
            <person name="Vadakedath N."/>
        </authorList>
    </citation>
    <scope>NUCLEOTIDE SEQUENCE [LARGE SCALE GENOMIC DNA]</scope>
    <source>
        <strain evidence="5 6">E-49</strain>
    </source>
</reference>
<keyword evidence="2" id="KW-0863">Zinc-finger</keyword>
<dbReference type="Proteomes" id="UP001375382">
    <property type="component" value="Unassembled WGS sequence"/>
</dbReference>
<sequence length="103" mass="11433">MKKIYTHDNAFIVHNVKNLVEAQGIEVFLKNEFAQGAVGEVSAFDAWPELWVINDSDYDRALAVVNATQQAGTAADWVCDNCGEVNAASFDMCWQCQHDNHGN</sequence>
<dbReference type="Pfam" id="PF24463">
    <property type="entry name" value="DUF7577"/>
    <property type="match status" value="1"/>
</dbReference>
<dbReference type="Pfam" id="PF09413">
    <property type="entry name" value="DUF2007"/>
    <property type="match status" value="1"/>
</dbReference>
<dbReference type="PROSITE" id="PS01358">
    <property type="entry name" value="ZF_RANBP2_1"/>
    <property type="match status" value="1"/>
</dbReference>
<gene>
    <name evidence="5" type="ORF">MN202_03045</name>
</gene>
<evidence type="ECO:0000313" key="5">
    <source>
        <dbReference type="EMBL" id="MEH8016200.1"/>
    </source>
</evidence>
<keyword evidence="1" id="KW-0479">Metal-binding</keyword>
<name>A0ABU8C2R3_9GAMM</name>
<evidence type="ECO:0000256" key="3">
    <source>
        <dbReference type="ARBA" id="ARBA00022833"/>
    </source>
</evidence>
<dbReference type="InterPro" id="IPR001876">
    <property type="entry name" value="Znf_RanBP2"/>
</dbReference>
<protein>
    <submittedName>
        <fullName evidence="5">DUF2007 domain-containing protein</fullName>
    </submittedName>
</protein>
<dbReference type="InterPro" id="IPR055999">
    <property type="entry name" value="DUF7577"/>
</dbReference>
<evidence type="ECO:0000256" key="1">
    <source>
        <dbReference type="ARBA" id="ARBA00022723"/>
    </source>
</evidence>
<evidence type="ECO:0000256" key="2">
    <source>
        <dbReference type="ARBA" id="ARBA00022771"/>
    </source>
</evidence>